<dbReference type="GO" id="GO:0003700">
    <property type="term" value="F:DNA-binding transcription factor activity"/>
    <property type="evidence" value="ECO:0007669"/>
    <property type="project" value="InterPro"/>
</dbReference>
<feature type="domain" description="RNA polymerase sigma-70 region 2" evidence="1">
    <location>
        <begin position="8"/>
        <end position="49"/>
    </location>
</feature>
<protein>
    <submittedName>
        <fullName evidence="2">Sigma-70-like protein</fullName>
    </submittedName>
</protein>
<gene>
    <name evidence="2" type="ORF">EDD71_11910</name>
</gene>
<evidence type="ECO:0000259" key="1">
    <source>
        <dbReference type="Pfam" id="PF04542"/>
    </source>
</evidence>
<dbReference type="Pfam" id="PF04542">
    <property type="entry name" value="Sigma70_r2"/>
    <property type="match status" value="1"/>
</dbReference>
<dbReference type="InterPro" id="IPR007627">
    <property type="entry name" value="RNA_pol_sigma70_r2"/>
</dbReference>
<dbReference type="GO" id="GO:0006352">
    <property type="term" value="P:DNA-templated transcription initiation"/>
    <property type="evidence" value="ECO:0007669"/>
    <property type="project" value="InterPro"/>
</dbReference>
<dbReference type="RefSeq" id="WP_166636446.1">
    <property type="nucleotide sequence ID" value="NZ_SOAZ01000019.1"/>
</dbReference>
<dbReference type="Proteomes" id="UP000295325">
    <property type="component" value="Unassembled WGS sequence"/>
</dbReference>
<dbReference type="AlphaFoldDB" id="A0A4R7KB83"/>
<dbReference type="Gene3D" id="1.10.1740.10">
    <property type="match status" value="1"/>
</dbReference>
<reference evidence="2 3" key="1">
    <citation type="submission" date="2019-03" db="EMBL/GenBank/DDBJ databases">
        <title>Genomic Encyclopedia of Type Strains, Phase IV (KMG-IV): sequencing the most valuable type-strain genomes for metagenomic binning, comparative biology and taxonomic classification.</title>
        <authorList>
            <person name="Goeker M."/>
        </authorList>
    </citation>
    <scope>NUCLEOTIDE SEQUENCE [LARGE SCALE GENOMIC DNA]</scope>
    <source>
        <strain evidence="2 3">DSM 24455</strain>
    </source>
</reference>
<dbReference type="InterPro" id="IPR013325">
    <property type="entry name" value="RNA_pol_sigma_r2"/>
</dbReference>
<comment type="caution">
    <text evidence="2">The sequence shown here is derived from an EMBL/GenBank/DDBJ whole genome shotgun (WGS) entry which is preliminary data.</text>
</comment>
<dbReference type="EMBL" id="SOAZ01000019">
    <property type="protein sequence ID" value="TDT51280.1"/>
    <property type="molecule type" value="Genomic_DNA"/>
</dbReference>
<evidence type="ECO:0000313" key="3">
    <source>
        <dbReference type="Proteomes" id="UP000295325"/>
    </source>
</evidence>
<dbReference type="SUPFAM" id="SSF88946">
    <property type="entry name" value="Sigma2 domain of RNA polymerase sigma factors"/>
    <property type="match status" value="1"/>
</dbReference>
<sequence>MLEGVKELYETYERYIFRYLYGLTLDYYVDEELTQETFFQVLKSFHRFHGDCHVST</sequence>
<keyword evidence="3" id="KW-1185">Reference proteome</keyword>
<proteinExistence type="predicted"/>
<organism evidence="2 3">
    <name type="scientific">Fonticella tunisiensis</name>
    <dbReference type="NCBI Taxonomy" id="1096341"/>
    <lineage>
        <taxon>Bacteria</taxon>
        <taxon>Bacillati</taxon>
        <taxon>Bacillota</taxon>
        <taxon>Clostridia</taxon>
        <taxon>Eubacteriales</taxon>
        <taxon>Clostridiaceae</taxon>
        <taxon>Fonticella</taxon>
    </lineage>
</organism>
<name>A0A4R7KB83_9CLOT</name>
<evidence type="ECO:0000313" key="2">
    <source>
        <dbReference type="EMBL" id="TDT51280.1"/>
    </source>
</evidence>
<accession>A0A4R7KB83</accession>